<gene>
    <name evidence="10" type="ORF">CDV52_17660</name>
    <name evidence="9" type="ORF">CDV53_07355</name>
</gene>
<evidence type="ECO:0000313" key="9">
    <source>
        <dbReference type="EMBL" id="OWJ76716.1"/>
    </source>
</evidence>
<feature type="transmembrane region" description="Helical" evidence="6">
    <location>
        <begin position="322"/>
        <end position="339"/>
    </location>
</feature>
<dbReference type="Pfam" id="PF03772">
    <property type="entry name" value="Competence"/>
    <property type="match status" value="1"/>
</dbReference>
<comment type="subcellular location">
    <subcellularLocation>
        <location evidence="1">Cell membrane</location>
        <topology evidence="1">Multi-pass membrane protein</topology>
    </subcellularLocation>
</comment>
<feature type="transmembrane region" description="Helical" evidence="6">
    <location>
        <begin position="455"/>
        <end position="476"/>
    </location>
</feature>
<organism evidence="10 11">
    <name type="scientific">Haematobacter missouriensis</name>
    <dbReference type="NCBI Taxonomy" id="366616"/>
    <lineage>
        <taxon>Bacteria</taxon>
        <taxon>Pseudomonadati</taxon>
        <taxon>Pseudomonadota</taxon>
        <taxon>Alphaproteobacteria</taxon>
        <taxon>Rhodobacterales</taxon>
        <taxon>Paracoccaceae</taxon>
        <taxon>Haematobacter</taxon>
    </lineage>
</organism>
<evidence type="ECO:0000256" key="6">
    <source>
        <dbReference type="SAM" id="Phobius"/>
    </source>
</evidence>
<keyword evidence="5 6" id="KW-0472">Membrane</keyword>
<protein>
    <submittedName>
        <fullName evidence="10">Competence protein</fullName>
    </submittedName>
</protein>
<feature type="domain" description="ComEC/Rec2-related protein" evidence="7">
    <location>
        <begin position="261"/>
        <end position="534"/>
    </location>
</feature>
<feature type="transmembrane region" description="Helical" evidence="6">
    <location>
        <begin position="42"/>
        <end position="60"/>
    </location>
</feature>
<dbReference type="InterPro" id="IPR052159">
    <property type="entry name" value="Competence_DNA_uptake"/>
</dbReference>
<evidence type="ECO:0000256" key="5">
    <source>
        <dbReference type="ARBA" id="ARBA00023136"/>
    </source>
</evidence>
<name>A0A212AK39_9RHOB</name>
<keyword evidence="2" id="KW-1003">Cell membrane</keyword>
<dbReference type="InterPro" id="IPR004477">
    <property type="entry name" value="ComEC_N"/>
</dbReference>
<evidence type="ECO:0000313" key="10">
    <source>
        <dbReference type="EMBL" id="OWJ81786.1"/>
    </source>
</evidence>
<feature type="domain" description="DUF4131" evidence="8">
    <location>
        <begin position="68"/>
        <end position="218"/>
    </location>
</feature>
<dbReference type="Pfam" id="PF13567">
    <property type="entry name" value="DUF4131"/>
    <property type="match status" value="1"/>
</dbReference>
<evidence type="ECO:0000256" key="1">
    <source>
        <dbReference type="ARBA" id="ARBA00004651"/>
    </source>
</evidence>
<keyword evidence="3 6" id="KW-0812">Transmembrane</keyword>
<reference evidence="11 12" key="1">
    <citation type="submission" date="2016-11" db="EMBL/GenBank/DDBJ databases">
        <title>Comparison of Traditional DNA-DNA Hybridization with In Silico Genomic Analysis.</title>
        <authorList>
            <person name="Nicholson A.C."/>
            <person name="Sammons S."/>
            <person name="Humrighouse B.W."/>
            <person name="Graziano J."/>
            <person name="Lasker B."/>
            <person name="Whitney A.M."/>
            <person name="Mcquiston J.R."/>
        </authorList>
    </citation>
    <scope>NUCLEOTIDE SEQUENCE [LARGE SCALE GENOMIC DNA]</scope>
    <source>
        <strain evidence="9 12">H1892</strain>
        <strain evidence="10 11">H2381</strain>
    </source>
</reference>
<evidence type="ECO:0000259" key="7">
    <source>
        <dbReference type="Pfam" id="PF03772"/>
    </source>
</evidence>
<dbReference type="GO" id="GO:0005886">
    <property type="term" value="C:plasma membrane"/>
    <property type="evidence" value="ECO:0007669"/>
    <property type="project" value="UniProtKB-SubCell"/>
</dbReference>
<dbReference type="EMBL" id="NIPV01000024">
    <property type="protein sequence ID" value="OWJ76716.1"/>
    <property type="molecule type" value="Genomic_DNA"/>
</dbReference>
<dbReference type="AlphaFoldDB" id="A0A212AK39"/>
<dbReference type="RefSeq" id="WP_084695121.1">
    <property type="nucleotide sequence ID" value="NZ_JFGS01000011.1"/>
</dbReference>
<feature type="transmembrane region" description="Helical" evidence="6">
    <location>
        <begin position="390"/>
        <end position="409"/>
    </location>
</feature>
<evidence type="ECO:0000259" key="8">
    <source>
        <dbReference type="Pfam" id="PF13567"/>
    </source>
</evidence>
<accession>A0A212AK39</accession>
<dbReference type="EMBL" id="NIPX01000033">
    <property type="protein sequence ID" value="OWJ81786.1"/>
    <property type="molecule type" value="Genomic_DNA"/>
</dbReference>
<dbReference type="NCBIfam" id="TIGR00360">
    <property type="entry name" value="ComEC_N-term"/>
    <property type="match status" value="1"/>
</dbReference>
<dbReference type="PANTHER" id="PTHR30619">
    <property type="entry name" value="DNA INTERNALIZATION/COMPETENCE PROTEIN COMEC/REC2"/>
    <property type="match status" value="1"/>
</dbReference>
<proteinExistence type="predicted"/>
<feature type="transmembrane region" description="Helical" evidence="6">
    <location>
        <begin position="285"/>
        <end position="302"/>
    </location>
</feature>
<evidence type="ECO:0000256" key="3">
    <source>
        <dbReference type="ARBA" id="ARBA00022692"/>
    </source>
</evidence>
<keyword evidence="4 6" id="KW-1133">Transmembrane helix</keyword>
<evidence type="ECO:0000313" key="12">
    <source>
        <dbReference type="Proteomes" id="UP000214673"/>
    </source>
</evidence>
<sequence>MAILDEGQHRRGFTRSGGGASWRISALLGLPLDGLARARGRLFPFVPVLLGLGIAWYLALLREPSHVFVWAAVILCAASAALWLRGPHRWRPVAAVPCLVLAGFLLILLRSHMVAAPVLSFRYYGPVEGRLVEIDRSGSDRLRLTLDQVTLARVAPGRTPERVRISLMEEPGRALAPGTRVMLTGHLSPPGRPTEPGGFDFRRTAWFERLGAVGYSRTPVMTLAPSQNDLGLLIDRIRMTLSAAIRAHIPGDAGGFAAAVTTGDRSGISAAANDAMRDSNLSHQLSISGMHMSMLAAFIFAVVRRGLALMPGAALRLPTKKIAAAIALAASAFYLALAGRDVATERAFVMVAVMLIAVICDRRALSLRSIALAGVIVLTLRPESLTNAGFQMSFAATAALVIAFGWISGRTRPWPRWSDGTIMLLFSSSVAGGATMPFTAAIFNRVVNYGLLANLLASPLMGVLVMPFAVVALLLAPLGLETVPLWLVGLGSQGVLRVAETVAGLDGVVSAVRIPPPGALPLVVVSLLWLTLWPGPSRWAGMVPLLMGGWLFWQGAARPLVLISESGAVSGLLTAEGRALSRGRGDAFAVTGWLQRDGDLANAEVAARRPGMVRDGSVVRYRAADRELVHITGRGAADLVRENCRDGTIVLTSIRLPKAMSASQQGPCDIIDGAALERSGALALHAKGGVLRILSVVEASGERLWTRP</sequence>
<dbReference type="OrthoDB" id="9790149at2"/>
<keyword evidence="12" id="KW-1185">Reference proteome</keyword>
<dbReference type="InterPro" id="IPR025405">
    <property type="entry name" value="DUF4131"/>
</dbReference>
<dbReference type="PANTHER" id="PTHR30619:SF1">
    <property type="entry name" value="RECOMBINATION PROTEIN 2"/>
    <property type="match status" value="1"/>
</dbReference>
<comment type="caution">
    <text evidence="10">The sequence shown here is derived from an EMBL/GenBank/DDBJ whole genome shotgun (WGS) entry which is preliminary data.</text>
</comment>
<dbReference type="Proteomes" id="UP000214673">
    <property type="component" value="Unassembled WGS sequence"/>
</dbReference>
<feature type="transmembrane region" description="Helical" evidence="6">
    <location>
        <begin position="421"/>
        <end position="443"/>
    </location>
</feature>
<evidence type="ECO:0000256" key="2">
    <source>
        <dbReference type="ARBA" id="ARBA00022475"/>
    </source>
</evidence>
<feature type="transmembrane region" description="Helical" evidence="6">
    <location>
        <begin position="67"/>
        <end position="84"/>
    </location>
</feature>
<evidence type="ECO:0000313" key="11">
    <source>
        <dbReference type="Proteomes" id="UP000196640"/>
    </source>
</evidence>
<dbReference type="Proteomes" id="UP000196640">
    <property type="component" value="Unassembled WGS sequence"/>
</dbReference>
<dbReference type="STRING" id="366616.CG51_01480"/>
<evidence type="ECO:0000256" key="4">
    <source>
        <dbReference type="ARBA" id="ARBA00022989"/>
    </source>
</evidence>